<sequence>MENSYGIGITNRYSCFLYSDDDTEEIRPQEDEREKKKKETGSTNVARKGIRETNQKGSSEQVKTGSRPNNVGNDAGNKPNRGPRTERPPYDKDRGVKFTEEEREERNNRRNREDAGRELRTDSEFGARTGSTLR</sequence>
<reference evidence="2 3" key="1">
    <citation type="submission" date="2024-08" db="EMBL/GenBank/DDBJ databases">
        <authorList>
            <person name="Cucini C."/>
            <person name="Frati F."/>
        </authorList>
    </citation>
    <scope>NUCLEOTIDE SEQUENCE [LARGE SCALE GENOMIC DNA]</scope>
</reference>
<organism evidence="2 3">
    <name type="scientific">Orchesella dallaii</name>
    <dbReference type="NCBI Taxonomy" id="48710"/>
    <lineage>
        <taxon>Eukaryota</taxon>
        <taxon>Metazoa</taxon>
        <taxon>Ecdysozoa</taxon>
        <taxon>Arthropoda</taxon>
        <taxon>Hexapoda</taxon>
        <taxon>Collembola</taxon>
        <taxon>Entomobryomorpha</taxon>
        <taxon>Entomobryoidea</taxon>
        <taxon>Orchesellidae</taxon>
        <taxon>Orchesellinae</taxon>
        <taxon>Orchesella</taxon>
    </lineage>
</organism>
<dbReference type="Proteomes" id="UP001642540">
    <property type="component" value="Unassembled WGS sequence"/>
</dbReference>
<gene>
    <name evidence="2" type="ORF">ODALV1_LOCUS5716</name>
</gene>
<accession>A0ABP1Q1W2</accession>
<name>A0ABP1Q1W2_9HEXA</name>
<feature type="compositionally biased region" description="Basic and acidic residues" evidence="1">
    <location>
        <begin position="83"/>
        <end position="125"/>
    </location>
</feature>
<feature type="region of interest" description="Disordered" evidence="1">
    <location>
        <begin position="1"/>
        <end position="134"/>
    </location>
</feature>
<protein>
    <submittedName>
        <fullName evidence="2">Uncharacterized protein</fullName>
    </submittedName>
</protein>
<evidence type="ECO:0000313" key="2">
    <source>
        <dbReference type="EMBL" id="CAL8084158.1"/>
    </source>
</evidence>
<evidence type="ECO:0000313" key="3">
    <source>
        <dbReference type="Proteomes" id="UP001642540"/>
    </source>
</evidence>
<evidence type="ECO:0000256" key="1">
    <source>
        <dbReference type="SAM" id="MobiDB-lite"/>
    </source>
</evidence>
<comment type="caution">
    <text evidence="2">The sequence shown here is derived from an EMBL/GenBank/DDBJ whole genome shotgun (WGS) entry which is preliminary data.</text>
</comment>
<proteinExistence type="predicted"/>
<feature type="compositionally biased region" description="Polar residues" evidence="1">
    <location>
        <begin position="55"/>
        <end position="72"/>
    </location>
</feature>
<dbReference type="EMBL" id="CAXLJM020000018">
    <property type="protein sequence ID" value="CAL8084158.1"/>
    <property type="molecule type" value="Genomic_DNA"/>
</dbReference>
<keyword evidence="3" id="KW-1185">Reference proteome</keyword>
<feature type="compositionally biased region" description="Basic and acidic residues" evidence="1">
    <location>
        <begin position="25"/>
        <end position="40"/>
    </location>
</feature>